<dbReference type="PANTHER" id="PTHR35377">
    <property type="entry name" value="ANTITOXIN VAPB49-RELATED-RELATED"/>
    <property type="match status" value="1"/>
</dbReference>
<evidence type="ECO:0000256" key="2">
    <source>
        <dbReference type="RuleBase" id="RU362080"/>
    </source>
</evidence>
<dbReference type="RefSeq" id="WP_231813496.1">
    <property type="nucleotide sequence ID" value="NZ_JAJOZR010000005.1"/>
</dbReference>
<dbReference type="Pfam" id="PF02604">
    <property type="entry name" value="PhdYeFM_antitox"/>
    <property type="match status" value="1"/>
</dbReference>
<dbReference type="AlphaFoldDB" id="A0A9X1NQL1"/>
<evidence type="ECO:0000256" key="1">
    <source>
        <dbReference type="ARBA" id="ARBA00009981"/>
    </source>
</evidence>
<evidence type="ECO:0000313" key="3">
    <source>
        <dbReference type="EMBL" id="MCD7109110.1"/>
    </source>
</evidence>
<dbReference type="NCBIfam" id="TIGR01552">
    <property type="entry name" value="phd_fam"/>
    <property type="match status" value="1"/>
</dbReference>
<sequence length="78" mass="8588">MKIGAFEAKAQFSALLEKAAHGEDVTITKHGKSIARLVAIDDDPKRSGQEIVAALKALRKTETLGELSWKDLRDEGRR</sequence>
<dbReference type="PANTHER" id="PTHR35377:SF8">
    <property type="entry name" value="ANTITOXIN VAPB22"/>
    <property type="match status" value="1"/>
</dbReference>
<dbReference type="InterPro" id="IPR006442">
    <property type="entry name" value="Antitoxin_Phd/YefM"/>
</dbReference>
<organism evidence="3 4">
    <name type="scientific">Rhizobium quercicola</name>
    <dbReference type="NCBI Taxonomy" id="2901226"/>
    <lineage>
        <taxon>Bacteria</taxon>
        <taxon>Pseudomonadati</taxon>
        <taxon>Pseudomonadota</taxon>
        <taxon>Alphaproteobacteria</taxon>
        <taxon>Hyphomicrobiales</taxon>
        <taxon>Rhizobiaceae</taxon>
        <taxon>Rhizobium/Agrobacterium group</taxon>
        <taxon>Rhizobium</taxon>
    </lineage>
</organism>
<comment type="function">
    <text evidence="2">Antitoxin component of a type II toxin-antitoxin (TA) system.</text>
</comment>
<dbReference type="Proteomes" id="UP001139089">
    <property type="component" value="Unassembled WGS sequence"/>
</dbReference>
<reference evidence="3" key="1">
    <citation type="submission" date="2021-12" db="EMBL/GenBank/DDBJ databases">
        <authorList>
            <person name="Li Y."/>
        </authorList>
    </citation>
    <scope>NUCLEOTIDE SEQUENCE</scope>
    <source>
        <strain evidence="3">DKSPLA3</strain>
    </source>
</reference>
<comment type="caution">
    <text evidence="3">The sequence shown here is derived from an EMBL/GenBank/DDBJ whole genome shotgun (WGS) entry which is preliminary data.</text>
</comment>
<dbReference type="InterPro" id="IPR051416">
    <property type="entry name" value="phD-YefM_TA_antitoxins"/>
</dbReference>
<protein>
    <recommendedName>
        <fullName evidence="2">Antitoxin</fullName>
    </recommendedName>
</protein>
<name>A0A9X1NQL1_9HYPH</name>
<gene>
    <name evidence="3" type="ORF">LRX75_08640</name>
</gene>
<dbReference type="EMBL" id="JAJOZR010000005">
    <property type="protein sequence ID" value="MCD7109110.1"/>
    <property type="molecule type" value="Genomic_DNA"/>
</dbReference>
<keyword evidence="4" id="KW-1185">Reference proteome</keyword>
<dbReference type="SUPFAM" id="SSF143120">
    <property type="entry name" value="YefM-like"/>
    <property type="match status" value="1"/>
</dbReference>
<evidence type="ECO:0000313" key="4">
    <source>
        <dbReference type="Proteomes" id="UP001139089"/>
    </source>
</evidence>
<accession>A0A9X1NQL1</accession>
<comment type="similarity">
    <text evidence="1 2">Belongs to the phD/YefM antitoxin family.</text>
</comment>
<proteinExistence type="inferred from homology"/>
<dbReference type="InterPro" id="IPR036165">
    <property type="entry name" value="YefM-like_sf"/>
</dbReference>
<dbReference type="Gene3D" id="3.40.1620.10">
    <property type="entry name" value="YefM-like domain"/>
    <property type="match status" value="1"/>
</dbReference>